<evidence type="ECO:0000313" key="6">
    <source>
        <dbReference type="Proteomes" id="UP001317963"/>
    </source>
</evidence>
<accession>A0ABY6Q3Z9</accession>
<dbReference type="HAMAP" id="MF_01589">
    <property type="entry name" value="Cx_SAM_synthase"/>
    <property type="match status" value="1"/>
</dbReference>
<keyword evidence="2 3" id="KW-0949">S-adenosyl-L-methionine</keyword>
<dbReference type="PANTHER" id="PTHR43861">
    <property type="entry name" value="TRANS-ACONITATE 2-METHYLTRANSFERASE-RELATED"/>
    <property type="match status" value="1"/>
</dbReference>
<proteinExistence type="inferred from homology"/>
<keyword evidence="6" id="KW-1185">Reference proteome</keyword>
<dbReference type="InterPro" id="IPR041698">
    <property type="entry name" value="Methyltransf_25"/>
</dbReference>
<protein>
    <recommendedName>
        <fullName evidence="3">Carboxy-S-adenosyl-L-methionine synthase</fullName>
        <shortName evidence="3">Cx-SAM synthase</shortName>
        <ecNumber evidence="3">2.1.3.-</ecNumber>
    </recommendedName>
</protein>
<comment type="subunit">
    <text evidence="3">Homodimer.</text>
</comment>
<reference evidence="5 6" key="1">
    <citation type="submission" date="2019-02" db="EMBL/GenBank/DDBJ databases">
        <title>Halieaceae_genomes.</title>
        <authorList>
            <person name="Li S.-H."/>
        </authorList>
    </citation>
    <scope>NUCLEOTIDE SEQUENCE [LARGE SCALE GENOMIC DNA]</scope>
    <source>
        <strain evidence="5 6">JH123</strain>
    </source>
</reference>
<organism evidence="5 6">
    <name type="scientific">Candidatus Paraluminiphilus aquimaris</name>
    <dbReference type="NCBI Taxonomy" id="2518994"/>
    <lineage>
        <taxon>Bacteria</taxon>
        <taxon>Pseudomonadati</taxon>
        <taxon>Pseudomonadota</taxon>
        <taxon>Gammaproteobacteria</taxon>
        <taxon>Cellvibrionales</taxon>
        <taxon>Halieaceae</taxon>
        <taxon>Candidatus Paraluminiphilus</taxon>
    </lineage>
</organism>
<comment type="similarity">
    <text evidence="3">Belongs to the class I-like SAM-binding methyltransferase superfamily. Cx-SAM synthase family.</text>
</comment>
<comment type="caution">
    <text evidence="3">Lacks conserved residue(s) required for the propagation of feature annotation.</text>
</comment>
<comment type="catalytic activity">
    <reaction evidence="3">
        <text>prephenate + S-adenosyl-L-methionine = carboxy-S-adenosyl-L-methionine + 3-phenylpyruvate + H2O</text>
        <dbReference type="Rhea" id="RHEA:51692"/>
        <dbReference type="ChEBI" id="CHEBI:15377"/>
        <dbReference type="ChEBI" id="CHEBI:18005"/>
        <dbReference type="ChEBI" id="CHEBI:29934"/>
        <dbReference type="ChEBI" id="CHEBI:59789"/>
        <dbReference type="ChEBI" id="CHEBI:134278"/>
    </reaction>
</comment>
<dbReference type="EMBL" id="CP036501">
    <property type="protein sequence ID" value="UZP73220.1"/>
    <property type="molecule type" value="Genomic_DNA"/>
</dbReference>
<feature type="domain" description="Methyltransferase" evidence="4">
    <location>
        <begin position="62"/>
        <end position="162"/>
    </location>
</feature>
<dbReference type="Gene3D" id="3.40.50.150">
    <property type="entry name" value="Vaccinia Virus protein VP39"/>
    <property type="match status" value="1"/>
</dbReference>
<dbReference type="InterPro" id="IPR005271">
    <property type="entry name" value="CmoA"/>
</dbReference>
<evidence type="ECO:0000259" key="4">
    <source>
        <dbReference type="Pfam" id="PF13649"/>
    </source>
</evidence>
<dbReference type="SUPFAM" id="SSF53335">
    <property type="entry name" value="S-adenosyl-L-methionine-dependent methyltransferases"/>
    <property type="match status" value="1"/>
</dbReference>
<sequence length="246" mass="27259">MASHRRDNLFAELRADTTLFSFNDSVVDVFPDMIQRSVPGYSTVVRMTGVLSEQYAQPGTCIYDIGCSLGESIRSAERALADNAAANKTCRFIGIDSSSAMITRAREQSLQGSAIEWIQSDALLTQFETTSVVILNFTLQFIPIDERLRLLKAIRRAMVPGGLLILSEKLTMADPAMDALMIDLHHDFKRSQGYSDLEIAQKRDAIDNVLIPETAQIHTARLADAGFSRSSIWFQCLNFASFIAIA</sequence>
<name>A0ABY6Q3Z9_9GAMM</name>
<dbReference type="Pfam" id="PF13649">
    <property type="entry name" value="Methyltransf_25"/>
    <property type="match status" value="1"/>
</dbReference>
<comment type="function">
    <text evidence="3">Catalyzes the conversion of S-adenosyl-L-methionine (SAM) to carboxy-S-adenosyl-L-methionine (Cx-SAM).</text>
</comment>
<feature type="binding site" evidence="3">
    <location>
        <position position="136"/>
    </location>
    <ligand>
        <name>S-adenosyl-L-methionine</name>
        <dbReference type="ChEBI" id="CHEBI:59789"/>
    </ligand>
</feature>
<evidence type="ECO:0000256" key="1">
    <source>
        <dbReference type="ARBA" id="ARBA00022679"/>
    </source>
</evidence>
<keyword evidence="1 3" id="KW-0808">Transferase</keyword>
<dbReference type="InterPro" id="IPR029063">
    <property type="entry name" value="SAM-dependent_MTases_sf"/>
</dbReference>
<evidence type="ECO:0000256" key="3">
    <source>
        <dbReference type="HAMAP-Rule" id="MF_01589"/>
    </source>
</evidence>
<dbReference type="RefSeq" id="WP_279241999.1">
    <property type="nucleotide sequence ID" value="NZ_CP036501.1"/>
</dbReference>
<dbReference type="PIRSF" id="PIRSF006325">
    <property type="entry name" value="MeTrfase_bac"/>
    <property type="match status" value="1"/>
</dbReference>
<evidence type="ECO:0000256" key="2">
    <source>
        <dbReference type="ARBA" id="ARBA00022691"/>
    </source>
</evidence>
<feature type="binding site" evidence="3">
    <location>
        <position position="203"/>
    </location>
    <ligand>
        <name>S-adenosyl-L-methionine</name>
        <dbReference type="ChEBI" id="CHEBI:59789"/>
    </ligand>
</feature>
<dbReference type="PANTHER" id="PTHR43861:SF2">
    <property type="entry name" value="CARBOXY-S-ADENOSYL-L-METHIONINE SYNTHASE"/>
    <property type="match status" value="1"/>
</dbReference>
<dbReference type="CDD" id="cd02440">
    <property type="entry name" value="AdoMet_MTases"/>
    <property type="match status" value="1"/>
</dbReference>
<gene>
    <name evidence="3 5" type="primary">cmoA</name>
    <name evidence="5" type="ORF">E0F26_00045</name>
</gene>
<feature type="binding site" evidence="3">
    <location>
        <position position="41"/>
    </location>
    <ligand>
        <name>S-adenosyl-L-methionine</name>
        <dbReference type="ChEBI" id="CHEBI:59789"/>
    </ligand>
</feature>
<dbReference type="EC" id="2.1.3.-" evidence="3"/>
<dbReference type="NCBIfam" id="TIGR00740">
    <property type="entry name" value="carboxy-S-adenosyl-L-methionine synthase CmoA"/>
    <property type="match status" value="1"/>
</dbReference>
<dbReference type="Proteomes" id="UP001317963">
    <property type="component" value="Chromosome"/>
</dbReference>
<evidence type="ECO:0000313" key="5">
    <source>
        <dbReference type="EMBL" id="UZP73220.1"/>
    </source>
</evidence>
<feature type="binding site" evidence="3">
    <location>
        <begin position="66"/>
        <end position="68"/>
    </location>
    <ligand>
        <name>S-adenosyl-L-methionine</name>
        <dbReference type="ChEBI" id="CHEBI:59789"/>
    </ligand>
</feature>